<accession>A0ACC2PQN6</accession>
<dbReference type="Proteomes" id="UP001239111">
    <property type="component" value="Chromosome 1"/>
</dbReference>
<dbReference type="EMBL" id="CM056741">
    <property type="protein sequence ID" value="KAJ8685443.1"/>
    <property type="molecule type" value="Genomic_DNA"/>
</dbReference>
<sequence length="282" mass="32618">MSQIADHWALLVEGYYKLMQTTVTREDAMSAHELFKEFVVKAEVIYSKEFMTFNVYQLLHLAQSVIDWGPLWSHNGYVFECKNADYLKQIHSPKGVVQQVCRSVAMRQSEVILRRHVAAMEQSSVNDYVNYLEYSGAKKTSKLDNERYFGSYRKPSQCKRARMELTQNARIYKKMVRGGCLYRGLSQRSVRSDDSYAQLKDGSYIHIVEFVIDLDLDRSVITVCKRLQVRQAFELGNLPTVIIVEERDSDEVIETSLLNSICVPVQIDDVIYLTAPPNLYRN</sequence>
<protein>
    <submittedName>
        <fullName evidence="1">Uncharacterized protein</fullName>
    </submittedName>
</protein>
<organism evidence="1 2">
    <name type="scientific">Eretmocerus hayati</name>
    <dbReference type="NCBI Taxonomy" id="131215"/>
    <lineage>
        <taxon>Eukaryota</taxon>
        <taxon>Metazoa</taxon>
        <taxon>Ecdysozoa</taxon>
        <taxon>Arthropoda</taxon>
        <taxon>Hexapoda</taxon>
        <taxon>Insecta</taxon>
        <taxon>Pterygota</taxon>
        <taxon>Neoptera</taxon>
        <taxon>Endopterygota</taxon>
        <taxon>Hymenoptera</taxon>
        <taxon>Apocrita</taxon>
        <taxon>Proctotrupomorpha</taxon>
        <taxon>Chalcidoidea</taxon>
        <taxon>Aphelinidae</taxon>
        <taxon>Aphelininae</taxon>
        <taxon>Eretmocerus</taxon>
    </lineage>
</organism>
<reference evidence="1" key="1">
    <citation type="submission" date="2023-04" db="EMBL/GenBank/DDBJ databases">
        <title>A chromosome-level genome assembly of the parasitoid wasp Eretmocerus hayati.</title>
        <authorList>
            <person name="Zhong Y."/>
            <person name="Liu S."/>
            <person name="Liu Y."/>
        </authorList>
    </citation>
    <scope>NUCLEOTIDE SEQUENCE</scope>
    <source>
        <strain evidence="1">ZJU_SS_LIU_2023</strain>
    </source>
</reference>
<proteinExistence type="predicted"/>
<keyword evidence="2" id="KW-1185">Reference proteome</keyword>
<evidence type="ECO:0000313" key="1">
    <source>
        <dbReference type="EMBL" id="KAJ8685443.1"/>
    </source>
</evidence>
<comment type="caution">
    <text evidence="1">The sequence shown here is derived from an EMBL/GenBank/DDBJ whole genome shotgun (WGS) entry which is preliminary data.</text>
</comment>
<evidence type="ECO:0000313" key="2">
    <source>
        <dbReference type="Proteomes" id="UP001239111"/>
    </source>
</evidence>
<name>A0ACC2PQN6_9HYME</name>
<gene>
    <name evidence="1" type="ORF">QAD02_021236</name>
</gene>